<keyword evidence="1 2" id="KW-0732">Signal</keyword>
<dbReference type="NCBIfam" id="TIGR04183">
    <property type="entry name" value="Por_Secre_tail"/>
    <property type="match status" value="1"/>
</dbReference>
<evidence type="ECO:0000313" key="5">
    <source>
        <dbReference type="Proteomes" id="UP001597508"/>
    </source>
</evidence>
<dbReference type="PANTHER" id="PTHR43739">
    <property type="entry name" value="XYLOGLUCANASE (EUROFUNG)"/>
    <property type="match status" value="1"/>
</dbReference>
<keyword evidence="5" id="KW-1185">Reference proteome</keyword>
<evidence type="ECO:0000256" key="2">
    <source>
        <dbReference type="SAM" id="SignalP"/>
    </source>
</evidence>
<dbReference type="InterPro" id="IPR052025">
    <property type="entry name" value="Xyloglucanase_GH74"/>
</dbReference>
<evidence type="ECO:0000256" key="1">
    <source>
        <dbReference type="ARBA" id="ARBA00022729"/>
    </source>
</evidence>
<dbReference type="RefSeq" id="WP_379665081.1">
    <property type="nucleotide sequence ID" value="NZ_JBHULH010000001.1"/>
</dbReference>
<dbReference type="PANTHER" id="PTHR43739:SF5">
    <property type="entry name" value="EXO-ALPHA-SIALIDASE"/>
    <property type="match status" value="1"/>
</dbReference>
<feature type="domain" description="Secretion system C-terminal sorting" evidence="3">
    <location>
        <begin position="752"/>
        <end position="824"/>
    </location>
</feature>
<protein>
    <submittedName>
        <fullName evidence="4">T9SS type A sorting domain-containing protein</fullName>
    </submittedName>
</protein>
<dbReference type="Proteomes" id="UP001597508">
    <property type="component" value="Unassembled WGS sequence"/>
</dbReference>
<dbReference type="CDD" id="cd15482">
    <property type="entry name" value="Sialidase_non-viral"/>
    <property type="match status" value="1"/>
</dbReference>
<proteinExistence type="predicted"/>
<dbReference type="InterPro" id="IPR026444">
    <property type="entry name" value="Secre_tail"/>
</dbReference>
<dbReference type="SUPFAM" id="SSF110296">
    <property type="entry name" value="Oligoxyloglucan reducing end-specific cellobiohydrolase"/>
    <property type="match status" value="2"/>
</dbReference>
<evidence type="ECO:0000259" key="3">
    <source>
        <dbReference type="Pfam" id="PF18962"/>
    </source>
</evidence>
<feature type="chain" id="PRO_5046282921" evidence="2">
    <location>
        <begin position="19"/>
        <end position="825"/>
    </location>
</feature>
<evidence type="ECO:0000313" key="4">
    <source>
        <dbReference type="EMBL" id="MFD2566373.1"/>
    </source>
</evidence>
<organism evidence="4 5">
    <name type="scientific">Pseudotenacibaculum haliotis</name>
    <dbReference type="NCBI Taxonomy" id="1862138"/>
    <lineage>
        <taxon>Bacteria</taxon>
        <taxon>Pseudomonadati</taxon>
        <taxon>Bacteroidota</taxon>
        <taxon>Flavobacteriia</taxon>
        <taxon>Flavobacteriales</taxon>
        <taxon>Flavobacteriaceae</taxon>
        <taxon>Pseudotenacibaculum</taxon>
    </lineage>
</organism>
<name>A0ABW5LNF3_9FLAO</name>
<dbReference type="InterPro" id="IPR015943">
    <property type="entry name" value="WD40/YVTN_repeat-like_dom_sf"/>
</dbReference>
<comment type="caution">
    <text evidence="4">The sequence shown here is derived from an EMBL/GenBank/DDBJ whole genome shotgun (WGS) entry which is preliminary data.</text>
</comment>
<feature type="signal peptide" evidence="2">
    <location>
        <begin position="1"/>
        <end position="18"/>
    </location>
</feature>
<dbReference type="Pfam" id="PF18962">
    <property type="entry name" value="Por_Secre_tail"/>
    <property type="match status" value="1"/>
</dbReference>
<sequence>MKKLFTLTLIFMSLVLYAQEYKDMIASGNFTVKQIQQKAEEYFEGKEKGRGSGWVQYKRWEYFALKDQDTNGYLKDPNYLYTEWNRYSKVQNTNNANKTNGFNDDWSEVGPTYWNPTIGWNPGVGRLAAFAVDASNQNHIIVGSIGGGIWKTTDGGTTWQPLSDNHGNMYSFSLTIDPNNSSTYYWGSYGGRIYRSTDGGSVWKPVGNAGGSSILKIVVHPTDSNILFASSQYDGLYKSTNAGTTWTQVVPESSFDVEFDPNDSSIVFASGFDVHRSTDSGNTFTKISGFGDGPKMIGVTPADSNRVYIVEANGNVFGAFYKSSDNGVSFSKLDHGNKNFFGYDSNGLDNLGQAPRDMGIAVSRTDANEVHIAGINSWRSTNGGSDFSITSQWTPDDAANEGVGYCHADIDDIEFVGNNLYVVTDGGIFICEDTSDVNTNYYKDLSTGLGIRQFYLMGISQTDPVVISAGAQDNGTSVFNSNGTWVDWLGADGFESIVDVKDPKILYGTIYNGILLKSLDQGQTVIQANRPMPTGWVTPLEQDSDGFLYFGGDRVFKSEDGGNSWTTISQNFGNLTNQVKIAPSDSKIIYASVGSSLYKSKKGGTDGEIWEELSGFTGIINSIAVHPTDPDKVAIAVAGDSEKVYKSTDGGTSWTGYSNNLPNFSPYTLVWDNNGRDGLYLGMNYGIYYIDDEYTEWNLFNNNLPNVKVTELEINYVDNHIYASTYGRGIWKSPKFNRTLSAQNHVLESLNVYPNPANDELKISWDRAEDVSVRLFDARGQLVYYNKQTSLVIPLEINTSQLAAGVYFLKVNSSKGYATKKVVVN</sequence>
<accession>A0ABW5LNF3</accession>
<dbReference type="Gene3D" id="2.130.10.10">
    <property type="entry name" value="YVTN repeat-like/Quinoprotein amine dehydrogenase"/>
    <property type="match status" value="4"/>
</dbReference>
<dbReference type="EMBL" id="JBHULH010000001">
    <property type="protein sequence ID" value="MFD2566373.1"/>
    <property type="molecule type" value="Genomic_DNA"/>
</dbReference>
<reference evidence="5" key="1">
    <citation type="journal article" date="2019" name="Int. J. Syst. Evol. Microbiol.">
        <title>The Global Catalogue of Microorganisms (GCM) 10K type strain sequencing project: providing services to taxonomists for standard genome sequencing and annotation.</title>
        <authorList>
            <consortium name="The Broad Institute Genomics Platform"/>
            <consortium name="The Broad Institute Genome Sequencing Center for Infectious Disease"/>
            <person name="Wu L."/>
            <person name="Ma J."/>
        </authorList>
    </citation>
    <scope>NUCLEOTIDE SEQUENCE [LARGE SCALE GENOMIC DNA]</scope>
    <source>
        <strain evidence="5">KCTC 52127</strain>
    </source>
</reference>
<gene>
    <name evidence="4" type="ORF">ACFSRZ_03250</name>
</gene>